<dbReference type="Gene3D" id="3.40.50.12500">
    <property type="match status" value="1"/>
</dbReference>
<dbReference type="RefSeq" id="WP_275569186.1">
    <property type="nucleotide sequence ID" value="NZ_JARGYC010000073.1"/>
</dbReference>
<name>A0AAE3NRQ2_9RHOB</name>
<dbReference type="PANTHER" id="PTHR40267:SF1">
    <property type="entry name" value="BLR3294 PROTEIN"/>
    <property type="match status" value="1"/>
</dbReference>
<dbReference type="PANTHER" id="PTHR40267">
    <property type="entry name" value="BLR3294 PROTEIN"/>
    <property type="match status" value="1"/>
</dbReference>
<accession>A0AAE3NRQ2</accession>
<evidence type="ECO:0000313" key="2">
    <source>
        <dbReference type="Proteomes" id="UP001220964"/>
    </source>
</evidence>
<evidence type="ECO:0000313" key="1">
    <source>
        <dbReference type="EMBL" id="MDF0603063.1"/>
    </source>
</evidence>
<dbReference type="AlphaFoldDB" id="A0AAE3NRQ2"/>
<dbReference type="InterPro" id="IPR053714">
    <property type="entry name" value="Iso_Racemase_Enz_sf"/>
</dbReference>
<dbReference type="PIRSF" id="PIRSF015736">
    <property type="entry name" value="MI"/>
    <property type="match status" value="1"/>
</dbReference>
<proteinExistence type="predicted"/>
<organism evidence="1 2">
    <name type="scientific">Psychromarinibacter sediminicola</name>
    <dbReference type="NCBI Taxonomy" id="3033385"/>
    <lineage>
        <taxon>Bacteria</taxon>
        <taxon>Pseudomonadati</taxon>
        <taxon>Pseudomonadota</taxon>
        <taxon>Alphaproteobacteria</taxon>
        <taxon>Rhodobacterales</taxon>
        <taxon>Paracoccaceae</taxon>
        <taxon>Psychromarinibacter</taxon>
    </lineage>
</organism>
<gene>
    <name evidence="1" type="ORF">P1J78_20145</name>
</gene>
<reference evidence="1" key="1">
    <citation type="submission" date="2023-03" db="EMBL/GenBank/DDBJ databases">
        <title>Multiphase analysis and comparison of six strains from genera Psychromarinibacter, Lutimaribacter, and Maritimibacter, including a novel species: Psychromarinibacter sediminicola sp. nov.</title>
        <authorList>
            <person name="Wang Y.-H."/>
            <person name="Ye M.-Q."/>
            <person name="Du Z.-J."/>
        </authorList>
    </citation>
    <scope>NUCLEOTIDE SEQUENCE</scope>
    <source>
        <strain evidence="1">C21-152</strain>
    </source>
</reference>
<dbReference type="Pfam" id="PF17645">
    <property type="entry name" value="Amdase"/>
    <property type="match status" value="1"/>
</dbReference>
<dbReference type="InterPro" id="IPR026286">
    <property type="entry name" value="MaiA/AMDase"/>
</dbReference>
<sequence length="256" mass="26429">MKVSYDLSEPALAGRLGLIVLQVDETIESDFRRLFADPAVALHVTRIPSGAELTPGTIASMEMALPAAAALLPGGVRYDSIGYACTSGTTLIGPDRVAALVAGARGCGAVDNPLSAAVAAMRHLGCRRIGMVTPYIASVAAPMRDAFAAAGIEVAAAVSFGEEVESRVARISPASTREAARAVARQAGVEAVFLSCTNLRTLDVIAPLEAELGVPVLSSNLALAWRMARRIGRCPATAPGRLFAASTDVPAVTFRS</sequence>
<dbReference type="Proteomes" id="UP001220964">
    <property type="component" value="Unassembled WGS sequence"/>
</dbReference>
<comment type="caution">
    <text evidence="1">The sequence shown here is derived from an EMBL/GenBank/DDBJ whole genome shotgun (WGS) entry which is preliminary data.</text>
</comment>
<protein>
    <submittedName>
        <fullName evidence="1">Aspartate/glutamate racemase family protein</fullName>
    </submittedName>
</protein>
<dbReference type="EMBL" id="JARGYC010000073">
    <property type="protein sequence ID" value="MDF0603063.1"/>
    <property type="molecule type" value="Genomic_DNA"/>
</dbReference>
<keyword evidence="2" id="KW-1185">Reference proteome</keyword>